<feature type="binding site" evidence="9">
    <location>
        <position position="172"/>
    </location>
    <ligand>
        <name>alpha-D-glucose 1-phosphate</name>
        <dbReference type="ChEBI" id="CHEBI:58601"/>
    </ligand>
</feature>
<dbReference type="Pfam" id="PF00483">
    <property type="entry name" value="NTP_transferase"/>
    <property type="match status" value="1"/>
</dbReference>
<accession>A0A4S3MLA1</accession>
<dbReference type="NCBIfam" id="TIGR02091">
    <property type="entry name" value="glgC"/>
    <property type="match status" value="1"/>
</dbReference>
<dbReference type="Gene3D" id="2.160.10.10">
    <property type="entry name" value="Hexapeptide repeat proteins"/>
    <property type="match status" value="1"/>
</dbReference>
<feature type="domain" description="Nucleotidyl transferase" evidence="10">
    <location>
        <begin position="15"/>
        <end position="284"/>
    </location>
</feature>
<comment type="caution">
    <text evidence="12">The sequence shown here is derived from an EMBL/GenBank/DDBJ whole genome shotgun (WGS) entry which is preliminary data.</text>
</comment>
<dbReference type="GO" id="GO:0005978">
    <property type="term" value="P:glycogen biosynthetic process"/>
    <property type="evidence" value="ECO:0007669"/>
    <property type="project" value="UniProtKB-UniRule"/>
</dbReference>
<name>A0A4S3MLA1_9RHOB</name>
<evidence type="ECO:0000313" key="12">
    <source>
        <dbReference type="EMBL" id="THD82988.1"/>
    </source>
</evidence>
<keyword evidence="8 9" id="KW-0119">Carbohydrate metabolism</keyword>
<evidence type="ECO:0000259" key="10">
    <source>
        <dbReference type="Pfam" id="PF00483"/>
    </source>
</evidence>
<evidence type="ECO:0000313" key="13">
    <source>
        <dbReference type="Proteomes" id="UP000309450"/>
    </source>
</evidence>
<evidence type="ECO:0000259" key="11">
    <source>
        <dbReference type="Pfam" id="PF24894"/>
    </source>
</evidence>
<dbReference type="EMBL" id="SSND01000003">
    <property type="protein sequence ID" value="THD82988.1"/>
    <property type="molecule type" value="Genomic_DNA"/>
</dbReference>
<keyword evidence="6 9" id="KW-0067">ATP-binding</keyword>
<dbReference type="InterPro" id="IPR023049">
    <property type="entry name" value="GlgC_bac"/>
</dbReference>
<evidence type="ECO:0000256" key="5">
    <source>
        <dbReference type="ARBA" id="ARBA00022741"/>
    </source>
</evidence>
<comment type="catalytic activity">
    <reaction evidence="9">
        <text>alpha-D-glucose 1-phosphate + ATP + H(+) = ADP-alpha-D-glucose + diphosphate</text>
        <dbReference type="Rhea" id="RHEA:12120"/>
        <dbReference type="ChEBI" id="CHEBI:15378"/>
        <dbReference type="ChEBI" id="CHEBI:30616"/>
        <dbReference type="ChEBI" id="CHEBI:33019"/>
        <dbReference type="ChEBI" id="CHEBI:57498"/>
        <dbReference type="ChEBI" id="CHEBI:58601"/>
        <dbReference type="EC" id="2.7.7.27"/>
    </reaction>
</comment>
<comment type="subunit">
    <text evidence="9">Homotetramer.</text>
</comment>
<dbReference type="InterPro" id="IPR011004">
    <property type="entry name" value="Trimer_LpxA-like_sf"/>
</dbReference>
<gene>
    <name evidence="9 12" type="primary">glgC</name>
    <name evidence="12" type="ORF">E7811_12640</name>
</gene>
<reference evidence="12 13" key="1">
    <citation type="submission" date="2019-04" db="EMBL/GenBank/DDBJ databases">
        <title>Draft genome sequence of Gemmobacter aestuarii sp. nov.</title>
        <authorList>
            <person name="Hameed A."/>
            <person name="Lin S.-Y."/>
            <person name="Shahina M."/>
            <person name="Lai W.-A."/>
            <person name="Young C.-C."/>
        </authorList>
    </citation>
    <scope>NUCLEOTIDE SEQUENCE [LARGE SCALE GENOMIC DNA]</scope>
    <source>
        <strain evidence="12 13">CC-PW-75</strain>
    </source>
</reference>
<feature type="binding site" evidence="9">
    <location>
        <begin position="187"/>
        <end position="188"/>
    </location>
    <ligand>
        <name>alpha-D-glucose 1-phosphate</name>
        <dbReference type="ChEBI" id="CHEBI:58601"/>
    </ligand>
</feature>
<dbReference type="PANTHER" id="PTHR43523">
    <property type="entry name" value="GLUCOSE-1-PHOSPHATE ADENYLYLTRANSFERASE-RELATED"/>
    <property type="match status" value="1"/>
</dbReference>
<dbReference type="PANTHER" id="PTHR43523:SF2">
    <property type="entry name" value="GLUCOSE-1-PHOSPHATE ADENYLYLTRANSFERASE"/>
    <property type="match status" value="1"/>
</dbReference>
<keyword evidence="4 9" id="KW-0548">Nucleotidyltransferase</keyword>
<organism evidence="12 13">
    <name type="scientific">Aliigemmobacter aestuarii</name>
    <dbReference type="NCBI Taxonomy" id="1445661"/>
    <lineage>
        <taxon>Bacteria</taxon>
        <taxon>Pseudomonadati</taxon>
        <taxon>Pseudomonadota</taxon>
        <taxon>Alphaproteobacteria</taxon>
        <taxon>Rhodobacterales</taxon>
        <taxon>Paracoccaceae</taxon>
        <taxon>Aliigemmobacter</taxon>
    </lineage>
</organism>
<dbReference type="GO" id="GO:0008878">
    <property type="term" value="F:glucose-1-phosphate adenylyltransferase activity"/>
    <property type="evidence" value="ECO:0007669"/>
    <property type="project" value="UniProtKB-UniRule"/>
</dbReference>
<keyword evidence="13" id="KW-1185">Reference proteome</keyword>
<dbReference type="OrthoDB" id="9801810at2"/>
<dbReference type="CDD" id="cd04651">
    <property type="entry name" value="LbH_G1P_AT_C"/>
    <property type="match status" value="1"/>
</dbReference>
<dbReference type="GO" id="GO:0005524">
    <property type="term" value="F:ATP binding"/>
    <property type="evidence" value="ECO:0007669"/>
    <property type="project" value="UniProtKB-KW"/>
</dbReference>
<keyword evidence="2 9" id="KW-0321">Glycogen metabolism</keyword>
<dbReference type="CDD" id="cd02508">
    <property type="entry name" value="ADP_Glucose_PP"/>
    <property type="match status" value="1"/>
</dbReference>
<dbReference type="AlphaFoldDB" id="A0A4S3MLA1"/>
<comment type="pathway">
    <text evidence="9">Glycan biosynthesis; glycogen biosynthesis.</text>
</comment>
<feature type="site" description="Could play a key role in the communication between the regulatory and the substrate sites" evidence="9">
    <location>
        <position position="106"/>
    </location>
</feature>
<dbReference type="Pfam" id="PF24894">
    <property type="entry name" value="Hexapep_GlmU"/>
    <property type="match status" value="1"/>
</dbReference>
<dbReference type="InterPro" id="IPR011831">
    <property type="entry name" value="ADP-Glc_PPase"/>
</dbReference>
<dbReference type="Gene3D" id="3.90.550.10">
    <property type="entry name" value="Spore Coat Polysaccharide Biosynthesis Protein SpsA, Chain A"/>
    <property type="match status" value="1"/>
</dbReference>
<evidence type="ECO:0000256" key="1">
    <source>
        <dbReference type="ARBA" id="ARBA00010443"/>
    </source>
</evidence>
<keyword evidence="7 9" id="KW-0320">Glycogen biosynthesis</keyword>
<dbReference type="PROSITE" id="PS00809">
    <property type="entry name" value="ADP_GLC_PYROPHOSPH_2"/>
    <property type="match status" value="1"/>
</dbReference>
<proteinExistence type="inferred from homology"/>
<dbReference type="InterPro" id="IPR005836">
    <property type="entry name" value="ADP_Glu_pyroP_CS"/>
</dbReference>
<dbReference type="InterPro" id="IPR029044">
    <property type="entry name" value="Nucleotide-diphossugar_trans"/>
</dbReference>
<dbReference type="RefSeq" id="WP_136395015.1">
    <property type="nucleotide sequence ID" value="NZ_SSND01000003.1"/>
</dbReference>
<dbReference type="Proteomes" id="UP000309450">
    <property type="component" value="Unassembled WGS sequence"/>
</dbReference>
<protein>
    <recommendedName>
        <fullName evidence="9">Glucose-1-phosphate adenylyltransferase</fullName>
        <ecNumber evidence="9">2.7.7.27</ecNumber>
    </recommendedName>
    <alternativeName>
        <fullName evidence="9">ADP-glucose pyrophosphorylase</fullName>
        <shortName evidence="9">ADPGlc PPase</shortName>
    </alternativeName>
    <alternativeName>
        <fullName evidence="9">ADP-glucose synthase</fullName>
    </alternativeName>
</protein>
<feature type="binding site" evidence="9">
    <location>
        <position position="205"/>
    </location>
    <ligand>
        <name>alpha-D-glucose 1-phosphate</name>
        <dbReference type="ChEBI" id="CHEBI:58601"/>
    </ligand>
</feature>
<dbReference type="SUPFAM" id="SSF53448">
    <property type="entry name" value="Nucleotide-diphospho-sugar transferases"/>
    <property type="match status" value="1"/>
</dbReference>
<evidence type="ECO:0000256" key="7">
    <source>
        <dbReference type="ARBA" id="ARBA00023056"/>
    </source>
</evidence>
<dbReference type="EC" id="2.7.7.27" evidence="9"/>
<comment type="similarity">
    <text evidence="1 9">Belongs to the bacterial/plant glucose-1-phosphate adenylyltransferase family.</text>
</comment>
<comment type="function">
    <text evidence="9">Involved in the biosynthesis of ADP-glucose, a building block required for the elongation reactions to produce glycogen. Catalyzes the reaction between ATP and alpha-D-glucose 1-phosphate (G1P) to produce pyrophosphate and ADP-Glc.</text>
</comment>
<feature type="domain" description="Glucose-1-phosphate adenylyltransferase/Bifunctional protein GlmU-like C-terminal hexapeptide" evidence="11">
    <location>
        <begin position="307"/>
        <end position="410"/>
    </location>
</feature>
<dbReference type="PROSITE" id="PS00808">
    <property type="entry name" value="ADP_GLC_PYROPHOSPH_1"/>
    <property type="match status" value="1"/>
</dbReference>
<dbReference type="UniPathway" id="UPA00164"/>
<dbReference type="InterPro" id="IPR056818">
    <property type="entry name" value="GlmU/GlgC-like_hexapep"/>
</dbReference>
<keyword evidence="5 9" id="KW-0547">Nucleotide-binding</keyword>
<dbReference type="NCBIfam" id="NF002023">
    <property type="entry name" value="PRK00844.1"/>
    <property type="match status" value="1"/>
</dbReference>
<evidence type="ECO:0000256" key="8">
    <source>
        <dbReference type="ARBA" id="ARBA00023277"/>
    </source>
</evidence>
<dbReference type="SUPFAM" id="SSF51161">
    <property type="entry name" value="Trimeric LpxA-like enzymes"/>
    <property type="match status" value="1"/>
</dbReference>
<dbReference type="InterPro" id="IPR005835">
    <property type="entry name" value="NTP_transferase_dom"/>
</dbReference>
<evidence type="ECO:0000256" key="9">
    <source>
        <dbReference type="HAMAP-Rule" id="MF_00624"/>
    </source>
</evidence>
<evidence type="ECO:0000256" key="4">
    <source>
        <dbReference type="ARBA" id="ARBA00022695"/>
    </source>
</evidence>
<sequence>MKARPNTRLSSQAMAFVLAGGRGSRLKELTDKRAKPAVYFGGKTRIIDFALSNALNSGIRKMAIATQYKAHSLIRHCQRGWNFFRAERNEYLDILPASQRVDETKWYLGTADAVAQNIDIVDSYNVQYVVILAGDHIYKMDYEIMLQQHVATGADVTIGCLTVPLAEAAAFGVMDVDKEGRILSFLEKPAKPPHIPGDPAHALASMGIYVFDWAFLRDLLIRDMADPNSSHDFGNDLIPQIVRQGKAMAHRFAESCVTSGLEDEPYWRDVGTIDAFWQANIDLTDFVPKLDLYDNSWPIWTYAEIVPPAKFIHDEDGRRGSAVSSLVSGDCIVSGSEVRNSLLFTGCRTHSYSTLEHVVALPHVVVKRKADLARCVIDRGVIIPEGLVVGQDPEEDARWFRRTEAGIVLITQDMLDARARTLG</sequence>
<evidence type="ECO:0000256" key="3">
    <source>
        <dbReference type="ARBA" id="ARBA00022679"/>
    </source>
</evidence>
<dbReference type="NCBIfam" id="NF001947">
    <property type="entry name" value="PRK00725.1"/>
    <property type="match status" value="1"/>
</dbReference>
<keyword evidence="3 9" id="KW-0808">Transferase</keyword>
<feature type="site" description="Could play a key role in the communication between the regulatory and the substrate sites" evidence="9">
    <location>
        <position position="67"/>
    </location>
</feature>
<feature type="binding site" evidence="9">
    <location>
        <position position="107"/>
    </location>
    <ligand>
        <name>alpha-D-glucose 1-phosphate</name>
        <dbReference type="ChEBI" id="CHEBI:58601"/>
    </ligand>
</feature>
<evidence type="ECO:0000256" key="2">
    <source>
        <dbReference type="ARBA" id="ARBA00022600"/>
    </source>
</evidence>
<evidence type="ECO:0000256" key="6">
    <source>
        <dbReference type="ARBA" id="ARBA00022840"/>
    </source>
</evidence>
<dbReference type="HAMAP" id="MF_00624">
    <property type="entry name" value="GlgC"/>
    <property type="match status" value="1"/>
</dbReference>